<reference evidence="1 2" key="1">
    <citation type="submission" date="2018-04" db="EMBL/GenBank/DDBJ databases">
        <title>The genome of golden apple snail Pomacea canaliculata provides insight into stress tolerance and invasive adaptation.</title>
        <authorList>
            <person name="Liu C."/>
            <person name="Liu B."/>
            <person name="Ren Y."/>
            <person name="Zhang Y."/>
            <person name="Wang H."/>
            <person name="Li S."/>
            <person name="Jiang F."/>
            <person name="Yin L."/>
            <person name="Zhang G."/>
            <person name="Qian W."/>
            <person name="Fan W."/>
        </authorList>
    </citation>
    <scope>NUCLEOTIDE SEQUENCE [LARGE SCALE GENOMIC DNA]</scope>
    <source>
        <strain evidence="1">SZHN2017</strain>
        <tissue evidence="1">Muscle</tissue>
    </source>
</reference>
<organism evidence="1 2">
    <name type="scientific">Pomacea canaliculata</name>
    <name type="common">Golden apple snail</name>
    <dbReference type="NCBI Taxonomy" id="400727"/>
    <lineage>
        <taxon>Eukaryota</taxon>
        <taxon>Metazoa</taxon>
        <taxon>Spiralia</taxon>
        <taxon>Lophotrochozoa</taxon>
        <taxon>Mollusca</taxon>
        <taxon>Gastropoda</taxon>
        <taxon>Caenogastropoda</taxon>
        <taxon>Architaenioglossa</taxon>
        <taxon>Ampullarioidea</taxon>
        <taxon>Ampullariidae</taxon>
        <taxon>Pomacea</taxon>
    </lineage>
</organism>
<evidence type="ECO:0000313" key="1">
    <source>
        <dbReference type="EMBL" id="PVD34579.1"/>
    </source>
</evidence>
<proteinExistence type="predicted"/>
<dbReference type="AlphaFoldDB" id="A0A2T7PMD2"/>
<sequence length="156" mass="16931">MQTSSYSDPTGRKRFPFQQAHAHTAVVCWSHRPHHARARPVKKSFPSLVDCLRHVASKPLGPGAQYVANSQTQFKAFHSTNAPSRLLAPDSSLCAVTSSEWRKVLVLIDYRYRTTTSSSTTTTSTTTATTTTTLASLTSLGPGLCFSKSTSTINPS</sequence>
<comment type="caution">
    <text evidence="1">The sequence shown here is derived from an EMBL/GenBank/DDBJ whole genome shotgun (WGS) entry which is preliminary data.</text>
</comment>
<evidence type="ECO:0000313" key="2">
    <source>
        <dbReference type="Proteomes" id="UP000245119"/>
    </source>
</evidence>
<name>A0A2T7PMD2_POMCA</name>
<dbReference type="EMBL" id="PZQS01000003">
    <property type="protein sequence ID" value="PVD34579.1"/>
    <property type="molecule type" value="Genomic_DNA"/>
</dbReference>
<dbReference type="Proteomes" id="UP000245119">
    <property type="component" value="Linkage Group LG3"/>
</dbReference>
<gene>
    <name evidence="1" type="ORF">C0Q70_05855</name>
</gene>
<accession>A0A2T7PMD2</accession>
<protein>
    <submittedName>
        <fullName evidence="1">Uncharacterized protein</fullName>
    </submittedName>
</protein>
<keyword evidence="2" id="KW-1185">Reference proteome</keyword>